<dbReference type="Gene3D" id="3.20.20.100">
    <property type="entry name" value="NADP-dependent oxidoreductase domain"/>
    <property type="match status" value="1"/>
</dbReference>
<proteinExistence type="predicted"/>
<dbReference type="OrthoDB" id="9772407at2"/>
<organism evidence="2 3">
    <name type="scientific">Fulvimarina endophytica</name>
    <dbReference type="NCBI Taxonomy" id="2293836"/>
    <lineage>
        <taxon>Bacteria</taxon>
        <taxon>Pseudomonadati</taxon>
        <taxon>Pseudomonadota</taxon>
        <taxon>Alphaproteobacteria</taxon>
        <taxon>Hyphomicrobiales</taxon>
        <taxon>Aurantimonadaceae</taxon>
        <taxon>Fulvimarina</taxon>
    </lineage>
</organism>
<feature type="domain" description="NADP-dependent oxidoreductase" evidence="1">
    <location>
        <begin position="15"/>
        <end position="264"/>
    </location>
</feature>
<sequence length="278" mass="30719">MKTVSFAEDLELSVLGQGTWRLGDAADRRDTEIRALRTGIDLGMTVIDTAELYGSGRSERLVGEAISACRDEVTLVSKVMPSNASRRGTIEACERSLKHLDTDRIDLYLLHWLGAEPLGDTFEAFEELRAAGKIRHWGVSNLDREDLDKALDLAPEGTLVANQLYYSLEERGIEYRFIDQMRERSVGIMAYTPLGDSKSLLADSTVRAIAAEHGATPAQIALAFVLRQDNLCALVKAGSPDHVRENAAAGEIELTRDDLDRLDRAFPPPTRRQPLAII</sequence>
<dbReference type="InterPro" id="IPR036812">
    <property type="entry name" value="NAD(P)_OxRdtase_dom_sf"/>
</dbReference>
<dbReference type="EMBL" id="QURL01000001">
    <property type="protein sequence ID" value="RFC66303.1"/>
    <property type="molecule type" value="Genomic_DNA"/>
</dbReference>
<evidence type="ECO:0000313" key="2">
    <source>
        <dbReference type="EMBL" id="RFC66303.1"/>
    </source>
</evidence>
<protein>
    <submittedName>
        <fullName evidence="2">Aldo/keto reductase</fullName>
    </submittedName>
</protein>
<dbReference type="PANTHER" id="PTHR43638">
    <property type="entry name" value="OXIDOREDUCTASE, ALDO/KETO REDUCTASE FAMILY PROTEIN"/>
    <property type="match status" value="1"/>
</dbReference>
<accession>A0A371XAP3</accession>
<dbReference type="AlphaFoldDB" id="A0A371XAP3"/>
<name>A0A371XAP3_9HYPH</name>
<dbReference type="PANTHER" id="PTHR43638:SF3">
    <property type="entry name" value="ALDEHYDE REDUCTASE"/>
    <property type="match status" value="1"/>
</dbReference>
<reference evidence="2 3" key="1">
    <citation type="submission" date="2018-08" db="EMBL/GenBank/DDBJ databases">
        <title>Fulvimarina sp. 85, whole genome shotgun sequence.</title>
        <authorList>
            <person name="Tuo L."/>
        </authorList>
    </citation>
    <scope>NUCLEOTIDE SEQUENCE [LARGE SCALE GENOMIC DNA]</scope>
    <source>
        <strain evidence="2 3">85</strain>
    </source>
</reference>
<evidence type="ECO:0000313" key="3">
    <source>
        <dbReference type="Proteomes" id="UP000264310"/>
    </source>
</evidence>
<dbReference type="GO" id="GO:0016491">
    <property type="term" value="F:oxidoreductase activity"/>
    <property type="evidence" value="ECO:0007669"/>
    <property type="project" value="InterPro"/>
</dbReference>
<gene>
    <name evidence="2" type="ORF">DYI37_02305</name>
</gene>
<dbReference type="Pfam" id="PF00248">
    <property type="entry name" value="Aldo_ket_red"/>
    <property type="match status" value="1"/>
</dbReference>
<dbReference type="InterPro" id="IPR020471">
    <property type="entry name" value="AKR"/>
</dbReference>
<dbReference type="InterPro" id="IPR023210">
    <property type="entry name" value="NADP_OxRdtase_dom"/>
</dbReference>
<dbReference type="Proteomes" id="UP000264310">
    <property type="component" value="Unassembled WGS sequence"/>
</dbReference>
<comment type="caution">
    <text evidence="2">The sequence shown here is derived from an EMBL/GenBank/DDBJ whole genome shotgun (WGS) entry which is preliminary data.</text>
</comment>
<dbReference type="PRINTS" id="PR00069">
    <property type="entry name" value="ALDKETRDTASE"/>
</dbReference>
<keyword evidence="3" id="KW-1185">Reference proteome</keyword>
<evidence type="ECO:0000259" key="1">
    <source>
        <dbReference type="Pfam" id="PF00248"/>
    </source>
</evidence>
<dbReference type="SUPFAM" id="SSF51430">
    <property type="entry name" value="NAD(P)-linked oxidoreductase"/>
    <property type="match status" value="1"/>
</dbReference>